<dbReference type="PANTHER" id="PTHR43840">
    <property type="entry name" value="MITOCHONDRIAL METAL TRANSPORTER 1-RELATED"/>
    <property type="match status" value="1"/>
</dbReference>
<feature type="transmembrane region" description="Helical" evidence="7">
    <location>
        <begin position="80"/>
        <end position="101"/>
    </location>
</feature>
<evidence type="ECO:0000256" key="6">
    <source>
        <dbReference type="ARBA" id="ARBA00023136"/>
    </source>
</evidence>
<dbReference type="InterPro" id="IPR027469">
    <property type="entry name" value="Cation_efflux_TMD_sf"/>
</dbReference>
<dbReference type="RefSeq" id="WP_210757827.1">
    <property type="nucleotide sequence ID" value="NZ_CP060139.1"/>
</dbReference>
<dbReference type="SUPFAM" id="SSF160240">
    <property type="entry name" value="Cation efflux protein cytoplasmic domain-like"/>
    <property type="match status" value="1"/>
</dbReference>
<dbReference type="InterPro" id="IPR027470">
    <property type="entry name" value="Cation_efflux_CTD"/>
</dbReference>
<feature type="domain" description="Cation efflux protein transmembrane" evidence="8">
    <location>
        <begin position="13"/>
        <end position="203"/>
    </location>
</feature>
<keyword evidence="5 7" id="KW-1133">Transmembrane helix</keyword>
<feature type="transmembrane region" description="Helical" evidence="7">
    <location>
        <begin position="113"/>
        <end position="130"/>
    </location>
</feature>
<protein>
    <submittedName>
        <fullName evidence="10">Cation transporter</fullName>
    </submittedName>
</protein>
<dbReference type="PANTHER" id="PTHR43840:SF15">
    <property type="entry name" value="MITOCHONDRIAL METAL TRANSPORTER 1-RELATED"/>
    <property type="match status" value="1"/>
</dbReference>
<accession>A0A7H0VC50</accession>
<dbReference type="InterPro" id="IPR050291">
    <property type="entry name" value="CDF_Transporter"/>
</dbReference>
<dbReference type="NCBIfam" id="TIGR01297">
    <property type="entry name" value="CDF"/>
    <property type="match status" value="1"/>
</dbReference>
<evidence type="ECO:0000259" key="8">
    <source>
        <dbReference type="Pfam" id="PF01545"/>
    </source>
</evidence>
<evidence type="ECO:0000256" key="3">
    <source>
        <dbReference type="ARBA" id="ARBA00022448"/>
    </source>
</evidence>
<evidence type="ECO:0000256" key="7">
    <source>
        <dbReference type="SAM" id="Phobius"/>
    </source>
</evidence>
<dbReference type="InterPro" id="IPR036837">
    <property type="entry name" value="Cation_efflux_CTD_sf"/>
</dbReference>
<feature type="transmembrane region" description="Helical" evidence="7">
    <location>
        <begin position="156"/>
        <end position="176"/>
    </location>
</feature>
<evidence type="ECO:0000256" key="4">
    <source>
        <dbReference type="ARBA" id="ARBA00022692"/>
    </source>
</evidence>
<evidence type="ECO:0000259" key="9">
    <source>
        <dbReference type="Pfam" id="PF16916"/>
    </source>
</evidence>
<evidence type="ECO:0000256" key="1">
    <source>
        <dbReference type="ARBA" id="ARBA00004141"/>
    </source>
</evidence>
<comment type="similarity">
    <text evidence="2">Belongs to the cation diffusion facilitator (CDF) transporter (TC 2.A.4) family.</text>
</comment>
<feature type="domain" description="Cation efflux protein cytoplasmic" evidence="9">
    <location>
        <begin position="213"/>
        <end position="288"/>
    </location>
</feature>
<dbReference type="Proteomes" id="UP000516305">
    <property type="component" value="Chromosome"/>
</dbReference>
<reference evidence="10 11" key="1">
    <citation type="submission" date="2020-08" db="EMBL/GenBank/DDBJ databases">
        <title>Croceimicrobium hydrocarbonivorans gen. nov., sp. nov., a novel marine bacterium isolated from a bacterial consortium that degrades polyethylene terephthalate.</title>
        <authorList>
            <person name="Liu R."/>
        </authorList>
    </citation>
    <scope>NUCLEOTIDE SEQUENCE [LARGE SCALE GENOMIC DNA]</scope>
    <source>
        <strain evidence="10 11">A20-9</strain>
    </source>
</reference>
<dbReference type="KEGG" id="chyd:H4K34_13050"/>
<name>A0A7H0VC50_9FLAO</name>
<dbReference type="EMBL" id="CP060139">
    <property type="protein sequence ID" value="QNR23298.1"/>
    <property type="molecule type" value="Genomic_DNA"/>
</dbReference>
<dbReference type="AlphaFoldDB" id="A0A7H0VC50"/>
<evidence type="ECO:0000256" key="2">
    <source>
        <dbReference type="ARBA" id="ARBA00008114"/>
    </source>
</evidence>
<sequence length="292" mass="31805">MKSDSQKAKSAAWLSFTVNLFMAIIKGLAGIFGNSAALMADATESISDLFSSLLVIAGLKYAQRPADDNHPYGHGKIEALVTFGITSLLIGSAVIIGLRSIDSLQGENPVPEGFTLYVLLFVIAVKEGFYRYQKRQGEKTGSSSLIADAWHHRSDALSSVVALVGVGISLWGGEAWAMADEIAAMLTSVLIIYNSYLILRPALGEVMDEHLYPELESAIRKSALEVDQVLETEKCFIRKYGSGYLVDLHIEVNGELSVREGHAIAHKLKDHLTKVYPQIQDVLIHVEPSSSD</sequence>
<comment type="subcellular location">
    <subcellularLocation>
        <location evidence="1">Membrane</location>
        <topology evidence="1">Multi-pass membrane protein</topology>
    </subcellularLocation>
</comment>
<dbReference type="InterPro" id="IPR058533">
    <property type="entry name" value="Cation_efflux_TM"/>
</dbReference>
<dbReference type="InterPro" id="IPR002524">
    <property type="entry name" value="Cation_efflux"/>
</dbReference>
<gene>
    <name evidence="10" type="ORF">H4K34_13050</name>
</gene>
<feature type="transmembrane region" description="Helical" evidence="7">
    <location>
        <begin position="182"/>
        <end position="199"/>
    </location>
</feature>
<keyword evidence="6 7" id="KW-0472">Membrane</keyword>
<organism evidence="10 11">
    <name type="scientific">Croceimicrobium hydrocarbonivorans</name>
    <dbReference type="NCBI Taxonomy" id="2761580"/>
    <lineage>
        <taxon>Bacteria</taxon>
        <taxon>Pseudomonadati</taxon>
        <taxon>Bacteroidota</taxon>
        <taxon>Flavobacteriia</taxon>
        <taxon>Flavobacteriales</taxon>
        <taxon>Owenweeksiaceae</taxon>
        <taxon>Croceimicrobium</taxon>
    </lineage>
</organism>
<evidence type="ECO:0000313" key="10">
    <source>
        <dbReference type="EMBL" id="QNR23298.1"/>
    </source>
</evidence>
<evidence type="ECO:0000313" key="11">
    <source>
        <dbReference type="Proteomes" id="UP000516305"/>
    </source>
</evidence>
<dbReference type="SUPFAM" id="SSF161111">
    <property type="entry name" value="Cation efflux protein transmembrane domain-like"/>
    <property type="match status" value="1"/>
</dbReference>
<dbReference type="FunFam" id="1.20.1510.10:FF:000006">
    <property type="entry name" value="Divalent cation efflux transporter"/>
    <property type="match status" value="1"/>
</dbReference>
<keyword evidence="11" id="KW-1185">Reference proteome</keyword>
<feature type="transmembrane region" description="Helical" evidence="7">
    <location>
        <begin position="12"/>
        <end position="32"/>
    </location>
</feature>
<keyword evidence="4 7" id="KW-0812">Transmembrane</keyword>
<keyword evidence="3" id="KW-0813">Transport</keyword>
<evidence type="ECO:0000256" key="5">
    <source>
        <dbReference type="ARBA" id="ARBA00022989"/>
    </source>
</evidence>
<dbReference type="GO" id="GO:0016020">
    <property type="term" value="C:membrane"/>
    <property type="evidence" value="ECO:0007669"/>
    <property type="project" value="UniProtKB-SubCell"/>
</dbReference>
<proteinExistence type="inferred from homology"/>
<dbReference type="GO" id="GO:0008324">
    <property type="term" value="F:monoatomic cation transmembrane transporter activity"/>
    <property type="evidence" value="ECO:0007669"/>
    <property type="project" value="InterPro"/>
</dbReference>
<dbReference type="Pfam" id="PF16916">
    <property type="entry name" value="ZT_dimer"/>
    <property type="match status" value="1"/>
</dbReference>
<dbReference type="Pfam" id="PF01545">
    <property type="entry name" value="Cation_efflux"/>
    <property type="match status" value="1"/>
</dbReference>
<dbReference type="Gene3D" id="3.30.70.1350">
    <property type="entry name" value="Cation efflux protein, cytoplasmic domain"/>
    <property type="match status" value="1"/>
</dbReference>
<dbReference type="Gene3D" id="1.20.1510.10">
    <property type="entry name" value="Cation efflux protein transmembrane domain"/>
    <property type="match status" value="1"/>
</dbReference>